<keyword evidence="3" id="KW-0614">Plasmid</keyword>
<keyword evidence="4" id="KW-1185">Reference proteome</keyword>
<dbReference type="EMBL" id="CP013110">
    <property type="protein sequence ID" value="APG94063.1"/>
    <property type="molecule type" value="Genomic_DNA"/>
</dbReference>
<gene>
    <name evidence="3" type="ORF">SAMCFNEI73_pC0341</name>
</gene>
<reference evidence="3 4" key="1">
    <citation type="submission" date="2015-10" db="EMBL/GenBank/DDBJ databases">
        <title>Genomic differences between typical nodule nitrogen-fixing rhizobial strains and those coming from bean seeds.</title>
        <authorList>
            <person name="Peralta H."/>
            <person name="Aguilar-Vera A."/>
            <person name="Diaz R."/>
            <person name="Mora Y."/>
            <person name="Martinez-Batallar G."/>
            <person name="Salazar E."/>
            <person name="Vargas-Lagunas C."/>
            <person name="Encarnacion S."/>
            <person name="Girard L."/>
            <person name="Mora J."/>
        </authorList>
    </citation>
    <scope>NUCLEOTIDE SEQUENCE [LARGE SCALE GENOMIC DNA]</scope>
    <source>
        <strain evidence="3 4">CFNEI 73</strain>
        <plasmid evidence="3 4">C</plasmid>
    </source>
</reference>
<accession>A0A1L3LVL0</accession>
<geneLocation type="plasmid" evidence="3 4">
    <name>C</name>
</geneLocation>
<protein>
    <submittedName>
        <fullName evidence="3">Aminotransferase, class III</fullName>
    </submittedName>
</protein>
<evidence type="ECO:0000313" key="3">
    <source>
        <dbReference type="EMBL" id="APG94063.1"/>
    </source>
</evidence>
<organism evidence="3 4">
    <name type="scientific">Sinorhizobium americanum</name>
    <dbReference type="NCBI Taxonomy" id="194963"/>
    <lineage>
        <taxon>Bacteria</taxon>
        <taxon>Pseudomonadati</taxon>
        <taxon>Pseudomonadota</taxon>
        <taxon>Alphaproteobacteria</taxon>
        <taxon>Hyphomicrobiales</taxon>
        <taxon>Rhizobiaceae</taxon>
        <taxon>Sinorhizobium/Ensifer group</taxon>
        <taxon>Sinorhizobium</taxon>
    </lineage>
</organism>
<dbReference type="GO" id="GO:0019202">
    <property type="term" value="F:amino acid kinase activity"/>
    <property type="evidence" value="ECO:0007669"/>
    <property type="project" value="TreeGrafter"/>
</dbReference>
<dbReference type="Gene3D" id="3.90.1200.10">
    <property type="match status" value="1"/>
</dbReference>
<sequence>MPECRGAEGRLRCRLVRRWHHQPGADEVISETGTETIVLKAATVVPPSAANARPLSWLAPRTGCHLDGRISDEHASAPNSARVSILSACNDAVPDHGEDYLDGNQSIRAPFTRAYFGAAAAILATKPSPADARVLGELLLRHYGLTGTVRVLSSEVECTAEVALWNGDRLILKTSAQPEGRDSFRFQVAALAGLEGTCGFAVPHIVRTGSGTLMFEEEDVCGYLQTRLSGVPLHQANATPDVLYRVGQALGRLNLALEPLTLPAVHRPVLWHVGCWPRLMELEKHLPTGAVADSVRLSMSNYVELIEPQLREIGWQVTHNDPSPFNTLLTDNGVAFIDFGDGCWGPRIQDLAIAASHMVTDPSLALGGAENLIAGYASVLPLSALEANLLVGLIKARQSALILINYWRAGLFPAEAAYIKKNVARAERGLSILSALDVGEAEMLCVARCLSPRGGPPSV</sequence>
<evidence type="ECO:0000256" key="1">
    <source>
        <dbReference type="ARBA" id="ARBA00038240"/>
    </source>
</evidence>
<dbReference type="AlphaFoldDB" id="A0A1L3LVL0"/>
<evidence type="ECO:0000259" key="2">
    <source>
        <dbReference type="Pfam" id="PF01636"/>
    </source>
</evidence>
<name>A0A1L3LVL0_9HYPH</name>
<feature type="domain" description="Aminoglycoside phosphotransferase" evidence="2">
    <location>
        <begin position="161"/>
        <end position="379"/>
    </location>
</feature>
<dbReference type="Proteomes" id="UP000182306">
    <property type="component" value="Plasmid C"/>
</dbReference>
<keyword evidence="3" id="KW-0808">Transferase</keyword>
<dbReference type="GO" id="GO:0008483">
    <property type="term" value="F:transaminase activity"/>
    <property type="evidence" value="ECO:0007669"/>
    <property type="project" value="UniProtKB-KW"/>
</dbReference>
<dbReference type="PANTHER" id="PTHR21064:SF6">
    <property type="entry name" value="AMINOGLYCOSIDE PHOSPHOTRANSFERASE DOMAIN-CONTAINING PROTEIN"/>
    <property type="match status" value="1"/>
</dbReference>
<dbReference type="SUPFAM" id="SSF56112">
    <property type="entry name" value="Protein kinase-like (PK-like)"/>
    <property type="match status" value="1"/>
</dbReference>
<dbReference type="Pfam" id="PF01636">
    <property type="entry name" value="APH"/>
    <property type="match status" value="1"/>
</dbReference>
<dbReference type="PANTHER" id="PTHR21064">
    <property type="entry name" value="AMINOGLYCOSIDE PHOSPHOTRANSFERASE DOMAIN-CONTAINING PROTEIN-RELATED"/>
    <property type="match status" value="1"/>
</dbReference>
<evidence type="ECO:0000313" key="4">
    <source>
        <dbReference type="Proteomes" id="UP000182306"/>
    </source>
</evidence>
<comment type="similarity">
    <text evidence="1">Belongs to the pseudomonas-type ThrB family.</text>
</comment>
<proteinExistence type="inferred from homology"/>
<dbReference type="InterPro" id="IPR002575">
    <property type="entry name" value="Aminoglycoside_PTrfase"/>
</dbReference>
<keyword evidence="3" id="KW-0032">Aminotransferase</keyword>
<dbReference type="InterPro" id="IPR050249">
    <property type="entry name" value="Pseudomonas-type_ThrB"/>
</dbReference>
<dbReference type="KEGG" id="same:SAMCFNEI73_pC0341"/>
<dbReference type="InterPro" id="IPR011009">
    <property type="entry name" value="Kinase-like_dom_sf"/>
</dbReference>